<feature type="binding site" evidence="4">
    <location>
        <position position="109"/>
    </location>
    <ligand>
        <name>a divalent metal cation</name>
        <dbReference type="ChEBI" id="CHEBI:60240"/>
        <label>1</label>
    </ligand>
</feature>
<keyword evidence="6" id="KW-1185">Reference proteome</keyword>
<proteinExistence type="inferred from homology"/>
<reference evidence="5 6" key="1">
    <citation type="submission" date="2017-11" db="EMBL/GenBank/DDBJ databases">
        <title>Genome sequence of Entomoplasma freundtii BARC 318 (ATCC 51999).</title>
        <authorList>
            <person name="Lo W.-S."/>
            <person name="Gasparich G.E."/>
            <person name="Kuo C.-H."/>
        </authorList>
    </citation>
    <scope>NUCLEOTIDE SEQUENCE [LARGE SCALE GENOMIC DNA]</scope>
    <source>
        <strain evidence="5 6">BARC 318</strain>
    </source>
</reference>
<dbReference type="GO" id="GO:0046872">
    <property type="term" value="F:metal ion binding"/>
    <property type="evidence" value="ECO:0007669"/>
    <property type="project" value="UniProtKB-KW"/>
</dbReference>
<comment type="similarity">
    <text evidence="1">Belongs to the GTP cyclohydrolase I type 2/NIF3 family.</text>
</comment>
<keyword evidence="3 4" id="KW-0479">Metal-binding</keyword>
<protein>
    <recommendedName>
        <fullName evidence="2">GTP cyclohydrolase 1 type 2 homolog</fullName>
    </recommendedName>
</protein>
<dbReference type="OrthoDB" id="9792792at2"/>
<dbReference type="GO" id="GO:0005737">
    <property type="term" value="C:cytoplasm"/>
    <property type="evidence" value="ECO:0007669"/>
    <property type="project" value="TreeGrafter"/>
</dbReference>
<dbReference type="Gene3D" id="3.40.1390.30">
    <property type="entry name" value="NIF3 (NGG1p interacting factor 3)-like"/>
    <property type="match status" value="2"/>
</dbReference>
<accession>A0A2K8NRA9</accession>
<dbReference type="PANTHER" id="PTHR13799">
    <property type="entry name" value="NGG1 INTERACTING FACTOR 3"/>
    <property type="match status" value="1"/>
</dbReference>
<evidence type="ECO:0000256" key="4">
    <source>
        <dbReference type="PIRSR" id="PIRSR602678-1"/>
    </source>
</evidence>
<dbReference type="KEGG" id="efr:EFREU_v1c03540"/>
<dbReference type="PANTHER" id="PTHR13799:SF14">
    <property type="entry name" value="GTP CYCLOHYDROLASE 1 TYPE 2 HOMOLOG"/>
    <property type="match status" value="1"/>
</dbReference>
<name>A0A2K8NRA9_9MOLU</name>
<feature type="binding site" evidence="4">
    <location>
        <position position="71"/>
    </location>
    <ligand>
        <name>a divalent metal cation</name>
        <dbReference type="ChEBI" id="CHEBI:60240"/>
        <label>1</label>
    </ligand>
</feature>
<dbReference type="EMBL" id="CP024962">
    <property type="protein sequence ID" value="ATZ16380.1"/>
    <property type="molecule type" value="Genomic_DNA"/>
</dbReference>
<evidence type="ECO:0000313" key="6">
    <source>
        <dbReference type="Proteomes" id="UP000232222"/>
    </source>
</evidence>
<evidence type="ECO:0000256" key="3">
    <source>
        <dbReference type="ARBA" id="ARBA00022723"/>
    </source>
</evidence>
<dbReference type="AlphaFoldDB" id="A0A2K8NRA9"/>
<organism evidence="5 6">
    <name type="scientific">Entomoplasma freundtii</name>
    <dbReference type="NCBI Taxonomy" id="74700"/>
    <lineage>
        <taxon>Bacteria</taxon>
        <taxon>Bacillati</taxon>
        <taxon>Mycoplasmatota</taxon>
        <taxon>Mollicutes</taxon>
        <taxon>Entomoplasmatales</taxon>
        <taxon>Entomoplasmataceae</taxon>
        <taxon>Entomoplasma</taxon>
    </lineage>
</organism>
<feature type="binding site" evidence="4">
    <location>
        <position position="230"/>
    </location>
    <ligand>
        <name>a divalent metal cation</name>
        <dbReference type="ChEBI" id="CHEBI:60240"/>
        <label>1</label>
    </ligand>
</feature>
<dbReference type="SUPFAM" id="SSF102705">
    <property type="entry name" value="NIF3 (NGG1p interacting factor 3)-like"/>
    <property type="match status" value="1"/>
</dbReference>
<dbReference type="RefSeq" id="WP_100609330.1">
    <property type="nucleotide sequence ID" value="NZ_CP024962.1"/>
</dbReference>
<dbReference type="InterPro" id="IPR002678">
    <property type="entry name" value="DUF34/NIF3"/>
</dbReference>
<evidence type="ECO:0000313" key="5">
    <source>
        <dbReference type="EMBL" id="ATZ16380.1"/>
    </source>
</evidence>
<sequence>MELVKILKYLDKKFPQKLMAKWDHSGLQNFQIKTHPNLDQPIEKVLVCLDLTKEIAKIAVKNNINLIITRHPFIFTDLKNENLNPSKKKIIKDLIDHNILVFSIHTNYDASPHNLLITMLEEAFPTRQIKNFGLEKEGYEVKLKQAITPKFFRENIVKIFPTLKPLTNQVLAKRVEPIKEFLVVTGSGGDTLVNKQLTDVVFVTGDLKWHEWLYAQDNQVAILALGHEMENYFVKHLVNLLKNSFPEVTIMESSMNIPYQVYSL</sequence>
<dbReference type="Proteomes" id="UP000232222">
    <property type="component" value="Chromosome"/>
</dbReference>
<dbReference type="Pfam" id="PF01784">
    <property type="entry name" value="DUF34_NIF3"/>
    <property type="match status" value="1"/>
</dbReference>
<gene>
    <name evidence="5" type="ORF">EFREU_v1c03540</name>
</gene>
<evidence type="ECO:0000256" key="1">
    <source>
        <dbReference type="ARBA" id="ARBA00006964"/>
    </source>
</evidence>
<dbReference type="FunFam" id="3.40.1390.30:FF:000001">
    <property type="entry name" value="GTP cyclohydrolase 1 type 2"/>
    <property type="match status" value="1"/>
</dbReference>
<feature type="binding site" evidence="4">
    <location>
        <position position="227"/>
    </location>
    <ligand>
        <name>a divalent metal cation</name>
        <dbReference type="ChEBI" id="CHEBI:60240"/>
        <label>1</label>
    </ligand>
</feature>
<evidence type="ECO:0000256" key="2">
    <source>
        <dbReference type="ARBA" id="ARBA00022112"/>
    </source>
</evidence>
<dbReference type="InterPro" id="IPR036069">
    <property type="entry name" value="DUF34/NIF3_sf"/>
</dbReference>